<reference evidence="8" key="1">
    <citation type="submission" date="2021-12" db="EMBL/GenBank/DDBJ databases">
        <title>Alicyclobacillaceae gen. nov., sp. nov., isolated from chalcocite enrichment system.</title>
        <authorList>
            <person name="Jiang Z."/>
        </authorList>
    </citation>
    <scope>NUCLEOTIDE SEQUENCE</scope>
    <source>
        <strain evidence="8">MYW30-H2</strain>
    </source>
</reference>
<gene>
    <name evidence="8" type="ORF">LSG31_03620</name>
</gene>
<evidence type="ECO:0000259" key="7">
    <source>
        <dbReference type="PROSITE" id="PS50106"/>
    </source>
</evidence>
<evidence type="ECO:0000256" key="5">
    <source>
        <dbReference type="RuleBase" id="RU004404"/>
    </source>
</evidence>
<organism evidence="8 9">
    <name type="scientific">Fodinisporobacter ferrooxydans</name>
    <dbReference type="NCBI Taxonomy" id="2901836"/>
    <lineage>
        <taxon>Bacteria</taxon>
        <taxon>Bacillati</taxon>
        <taxon>Bacillota</taxon>
        <taxon>Bacilli</taxon>
        <taxon>Bacillales</taxon>
        <taxon>Alicyclobacillaceae</taxon>
        <taxon>Fodinisporobacter</taxon>
    </lineage>
</organism>
<dbReference type="Pfam" id="PF01471">
    <property type="entry name" value="PG_binding_1"/>
    <property type="match status" value="1"/>
</dbReference>
<dbReference type="InterPro" id="IPR036365">
    <property type="entry name" value="PGBD-like_sf"/>
</dbReference>
<feature type="domain" description="PDZ" evidence="7">
    <location>
        <begin position="111"/>
        <end position="165"/>
    </location>
</feature>
<evidence type="ECO:0000313" key="8">
    <source>
        <dbReference type="EMBL" id="UOF91356.1"/>
    </source>
</evidence>
<dbReference type="SMART" id="SM00228">
    <property type="entry name" value="PDZ"/>
    <property type="match status" value="1"/>
</dbReference>
<dbReference type="PANTHER" id="PTHR32060:SF29">
    <property type="entry name" value="CARBOXY-TERMINAL PROCESSING PROTEASE CTPB"/>
    <property type="match status" value="1"/>
</dbReference>
<comment type="similarity">
    <text evidence="1 5">Belongs to the peptidase S41A family.</text>
</comment>
<dbReference type="InterPro" id="IPR055210">
    <property type="entry name" value="CtpA/B_N"/>
</dbReference>
<dbReference type="SUPFAM" id="SSF47090">
    <property type="entry name" value="PGBD-like"/>
    <property type="match status" value="1"/>
</dbReference>
<dbReference type="RefSeq" id="WP_347438047.1">
    <property type="nucleotide sequence ID" value="NZ_CP089291.1"/>
</dbReference>
<accession>A0ABY4CQ44</accession>
<evidence type="ECO:0000256" key="4">
    <source>
        <dbReference type="ARBA" id="ARBA00022825"/>
    </source>
</evidence>
<dbReference type="CDD" id="cd07560">
    <property type="entry name" value="Peptidase_S41_CPP"/>
    <property type="match status" value="1"/>
</dbReference>
<dbReference type="InterPro" id="IPR005151">
    <property type="entry name" value="Tail-specific_protease"/>
</dbReference>
<keyword evidence="6" id="KW-0732">Signal</keyword>
<dbReference type="Pfam" id="PF22694">
    <property type="entry name" value="CtpB_N-like"/>
    <property type="match status" value="1"/>
</dbReference>
<dbReference type="InterPro" id="IPR002477">
    <property type="entry name" value="Peptidoglycan-bd-like"/>
</dbReference>
<dbReference type="CDD" id="cd06782">
    <property type="entry name" value="cpPDZ_CPP-like"/>
    <property type="match status" value="1"/>
</dbReference>
<keyword evidence="3 5" id="KW-0378">Hydrolase</keyword>
<evidence type="ECO:0000256" key="1">
    <source>
        <dbReference type="ARBA" id="ARBA00009179"/>
    </source>
</evidence>
<dbReference type="SUPFAM" id="SSF52096">
    <property type="entry name" value="ClpP/crotonase"/>
    <property type="match status" value="1"/>
</dbReference>
<evidence type="ECO:0000256" key="2">
    <source>
        <dbReference type="ARBA" id="ARBA00022670"/>
    </source>
</evidence>
<dbReference type="InterPro" id="IPR029045">
    <property type="entry name" value="ClpP/crotonase-like_dom_sf"/>
</dbReference>
<dbReference type="Pfam" id="PF00595">
    <property type="entry name" value="PDZ"/>
    <property type="match status" value="1"/>
</dbReference>
<dbReference type="Gene3D" id="1.10.101.10">
    <property type="entry name" value="PGBD-like superfamily/PGBD"/>
    <property type="match status" value="1"/>
</dbReference>
<dbReference type="Gene3D" id="3.30.750.44">
    <property type="match status" value="1"/>
</dbReference>
<dbReference type="PANTHER" id="PTHR32060">
    <property type="entry name" value="TAIL-SPECIFIC PROTEASE"/>
    <property type="match status" value="1"/>
</dbReference>
<dbReference type="InterPro" id="IPR036366">
    <property type="entry name" value="PGBDSf"/>
</dbReference>
<dbReference type="EMBL" id="CP089291">
    <property type="protein sequence ID" value="UOF91356.1"/>
    <property type="molecule type" value="Genomic_DNA"/>
</dbReference>
<keyword evidence="9" id="KW-1185">Reference proteome</keyword>
<keyword evidence="4 5" id="KW-0720">Serine protease</keyword>
<feature type="signal peptide" evidence="6">
    <location>
        <begin position="1"/>
        <end position="26"/>
    </location>
</feature>
<keyword evidence="2 5" id="KW-0645">Protease</keyword>
<evidence type="ECO:0000313" key="9">
    <source>
        <dbReference type="Proteomes" id="UP000830167"/>
    </source>
</evidence>
<dbReference type="Gene3D" id="3.90.226.10">
    <property type="entry name" value="2-enoyl-CoA Hydratase, Chain A, domain 1"/>
    <property type="match status" value="1"/>
</dbReference>
<dbReference type="SMART" id="SM00245">
    <property type="entry name" value="TSPc"/>
    <property type="match status" value="1"/>
</dbReference>
<evidence type="ECO:0000256" key="6">
    <source>
        <dbReference type="SAM" id="SignalP"/>
    </source>
</evidence>
<dbReference type="Gene3D" id="2.30.42.10">
    <property type="match status" value="1"/>
</dbReference>
<dbReference type="InterPro" id="IPR004447">
    <property type="entry name" value="Peptidase_S41A"/>
</dbReference>
<dbReference type="InterPro" id="IPR001478">
    <property type="entry name" value="PDZ"/>
</dbReference>
<sequence>MYIKKRTLAVTMIATIVLSSAATALAIKEFNVNQVPMPPANSQSEATEIQKFFQVYHMLRDRYVDKESPDTLLNGAINGMVQSLNDPFSTYMDPKAAAKFNDMIQSSFEGIGAVMESDNGKIVVASVFKDSPAEKAGLKAKDQILSVNGKSLQGIDVDKAAMMIRGPKGTKVTLDVERPSTSQKLQLSIVRAAIKEDTVFSKQLGNGMGYIQITQFSENTAKEFDTQLQSLEKQGIKGLVIDLRQDPGGLLDSVKTIADELIPKGKTILQVENRNGQKDVYKSDKGTVNLPIVGLVDGGSASAAEILSAALHESGGYPLVGEKTFGKGTVQTTQPYSDGSSVKYTIAKWLTPDGNWIHKKGIMPEYVVHLPSYFNLPVLTASDKLKYDMNNDQVKAAQQMLLAIGFDPGREDGYFSKQTEQAVSDFQKAKGLQADGIIQGQTINALMDALREKMKQDDTQLKMAEDVLQKEINSRK</sequence>
<dbReference type="NCBIfam" id="TIGR00225">
    <property type="entry name" value="prc"/>
    <property type="match status" value="1"/>
</dbReference>
<dbReference type="Proteomes" id="UP000830167">
    <property type="component" value="Chromosome"/>
</dbReference>
<evidence type="ECO:0000256" key="3">
    <source>
        <dbReference type="ARBA" id="ARBA00022801"/>
    </source>
</evidence>
<proteinExistence type="inferred from homology"/>
<dbReference type="Pfam" id="PF03572">
    <property type="entry name" value="Peptidase_S41"/>
    <property type="match status" value="1"/>
</dbReference>
<dbReference type="SUPFAM" id="SSF50156">
    <property type="entry name" value="PDZ domain-like"/>
    <property type="match status" value="1"/>
</dbReference>
<dbReference type="PROSITE" id="PS50106">
    <property type="entry name" value="PDZ"/>
    <property type="match status" value="1"/>
</dbReference>
<feature type="chain" id="PRO_5047311709" evidence="6">
    <location>
        <begin position="27"/>
        <end position="476"/>
    </location>
</feature>
<dbReference type="InterPro" id="IPR036034">
    <property type="entry name" value="PDZ_sf"/>
</dbReference>
<name>A0ABY4CQ44_9BACL</name>
<protein>
    <submittedName>
        <fullName evidence="8">S41 family peptidase</fullName>
    </submittedName>
</protein>